<dbReference type="AlphaFoldDB" id="A0A250J5Q9"/>
<sequence length="38" mass="4015">MTTSSAPAAAATTIFIADDVNHNRQQYVGKKIVALGPR</sequence>
<reference evidence="1 2" key="1">
    <citation type="submission" date="2017-06" db="EMBL/GenBank/DDBJ databases">
        <title>Sequencing and comparative analysis of myxobacterial genomes.</title>
        <authorList>
            <person name="Rupp O."/>
            <person name="Goesmann A."/>
            <person name="Sogaard-Andersen L."/>
        </authorList>
    </citation>
    <scope>NUCLEOTIDE SEQUENCE [LARGE SCALE GENOMIC DNA]</scope>
    <source>
        <strain evidence="1 2">DSM 52655</strain>
    </source>
</reference>
<name>A0A250J5Q9_9BACT</name>
<organism evidence="1 2">
    <name type="scientific">Cystobacter fuscus</name>
    <dbReference type="NCBI Taxonomy" id="43"/>
    <lineage>
        <taxon>Bacteria</taxon>
        <taxon>Pseudomonadati</taxon>
        <taxon>Myxococcota</taxon>
        <taxon>Myxococcia</taxon>
        <taxon>Myxococcales</taxon>
        <taxon>Cystobacterineae</taxon>
        <taxon>Archangiaceae</taxon>
        <taxon>Cystobacter</taxon>
    </lineage>
</organism>
<accession>A0A250J5Q9</accession>
<gene>
    <name evidence="1" type="ORF">CYFUS_004708</name>
</gene>
<protein>
    <submittedName>
        <fullName evidence="1">Uncharacterized protein</fullName>
    </submittedName>
</protein>
<dbReference type="KEGG" id="cfus:CYFUS_004708"/>
<dbReference type="Proteomes" id="UP000217257">
    <property type="component" value="Chromosome"/>
</dbReference>
<proteinExistence type="predicted"/>
<evidence type="ECO:0000313" key="1">
    <source>
        <dbReference type="EMBL" id="ATB39264.1"/>
    </source>
</evidence>
<evidence type="ECO:0000313" key="2">
    <source>
        <dbReference type="Proteomes" id="UP000217257"/>
    </source>
</evidence>
<dbReference type="EMBL" id="CP022098">
    <property type="protein sequence ID" value="ATB39264.1"/>
    <property type="molecule type" value="Genomic_DNA"/>
</dbReference>